<keyword evidence="2" id="KW-0808">Transferase</keyword>
<proteinExistence type="predicted"/>
<gene>
    <name evidence="2" type="ORF">V8G56_05395</name>
</gene>
<evidence type="ECO:0000313" key="3">
    <source>
        <dbReference type="Proteomes" id="UP001610104"/>
    </source>
</evidence>
<dbReference type="InterPro" id="IPR029044">
    <property type="entry name" value="Nucleotide-diphossugar_trans"/>
</dbReference>
<evidence type="ECO:0000313" key="2">
    <source>
        <dbReference type="EMBL" id="MFH6768165.1"/>
    </source>
</evidence>
<feature type="domain" description="Glycosyltransferase 2-like" evidence="1">
    <location>
        <begin position="5"/>
        <end position="135"/>
    </location>
</feature>
<dbReference type="PANTHER" id="PTHR43685:SF2">
    <property type="entry name" value="GLYCOSYLTRANSFERASE 2-LIKE DOMAIN-CONTAINING PROTEIN"/>
    <property type="match status" value="1"/>
</dbReference>
<dbReference type="InterPro" id="IPR001173">
    <property type="entry name" value="Glyco_trans_2-like"/>
</dbReference>
<dbReference type="SUPFAM" id="SSF53448">
    <property type="entry name" value="Nucleotide-diphospho-sugar transferases"/>
    <property type="match status" value="1"/>
</dbReference>
<protein>
    <submittedName>
        <fullName evidence="2">Glycosyltransferase</fullName>
        <ecNumber evidence="2">2.4.-.-</ecNumber>
    </submittedName>
</protein>
<dbReference type="InterPro" id="IPR050834">
    <property type="entry name" value="Glycosyltransf_2"/>
</dbReference>
<organism evidence="2 3">
    <name type="scientific">Gaetbulibacter aquiaggeris</name>
    <dbReference type="NCBI Taxonomy" id="1735373"/>
    <lineage>
        <taxon>Bacteria</taxon>
        <taxon>Pseudomonadati</taxon>
        <taxon>Bacteroidota</taxon>
        <taxon>Flavobacteriia</taxon>
        <taxon>Flavobacteriales</taxon>
        <taxon>Flavobacteriaceae</taxon>
        <taxon>Gaetbulibacter</taxon>
    </lineage>
</organism>
<dbReference type="RefSeq" id="WP_395437412.1">
    <property type="nucleotide sequence ID" value="NZ_JBAWKC010000001.1"/>
</dbReference>
<keyword evidence="2" id="KW-0328">Glycosyltransferase</keyword>
<reference evidence="2 3" key="1">
    <citation type="submission" date="2024-02" db="EMBL/GenBank/DDBJ databases">
        <title>A Gaetbulibacter species isolated from tidal flats and genomic insights of their niches.</title>
        <authorList>
            <person name="Ye Y."/>
        </authorList>
    </citation>
    <scope>NUCLEOTIDE SEQUENCE [LARGE SCALE GENOMIC DNA]</scope>
    <source>
        <strain evidence="2 3">KEM-8</strain>
    </source>
</reference>
<name>A0ABW7MNH5_9FLAO</name>
<dbReference type="PANTHER" id="PTHR43685">
    <property type="entry name" value="GLYCOSYLTRANSFERASE"/>
    <property type="match status" value="1"/>
</dbReference>
<dbReference type="Proteomes" id="UP001610104">
    <property type="component" value="Unassembled WGS sequence"/>
</dbReference>
<accession>A0ABW7MNH5</accession>
<keyword evidence="3" id="KW-1185">Reference proteome</keyword>
<dbReference type="EMBL" id="JBAWKC010000001">
    <property type="protein sequence ID" value="MFH6768165.1"/>
    <property type="molecule type" value="Genomic_DNA"/>
</dbReference>
<dbReference type="Gene3D" id="3.90.550.10">
    <property type="entry name" value="Spore Coat Polysaccharide Biosynthesis Protein SpsA, Chain A"/>
    <property type="match status" value="1"/>
</dbReference>
<dbReference type="GO" id="GO:0016757">
    <property type="term" value="F:glycosyltransferase activity"/>
    <property type="evidence" value="ECO:0007669"/>
    <property type="project" value="UniProtKB-KW"/>
</dbReference>
<dbReference type="EC" id="2.4.-.-" evidence="2"/>
<comment type="caution">
    <text evidence="2">The sequence shown here is derived from an EMBL/GenBank/DDBJ whole genome shotgun (WGS) entry which is preliminary data.</text>
</comment>
<dbReference type="Pfam" id="PF00535">
    <property type="entry name" value="Glycos_transf_2"/>
    <property type="match status" value="1"/>
</dbReference>
<sequence>MTFFSVIIPLYNKEDYIEETIKSVLNQSFNDFEIIIVDDGSTDDSLKLASQFTDSKITLIKQKNLGASVARNKAIETAKGKYIAPLDADDIWHKNHLLELKSLINSFPNAGLFCNNYEIKLNDNFVIKANFNFSYGSDHLEIPDFFDANIINYIPSSSSTAFLKSSFVKLGAYDTSLRTGQDLDLWIRFALQYKVVFNPTITMVYNNYDDSSLSKSDYNLDRYNYISNFNTEEQQNPSLKKYLDVNRYAVALRCKINNEKKLYRKLKNEIDYKNLNIKQKFLINIPAFGLKLIKRFQCFLINRKIYVTAFK</sequence>
<evidence type="ECO:0000259" key="1">
    <source>
        <dbReference type="Pfam" id="PF00535"/>
    </source>
</evidence>